<dbReference type="Proteomes" id="UP001348369">
    <property type="component" value="Chromosome"/>
</dbReference>
<dbReference type="EMBL" id="CP109109">
    <property type="protein sequence ID" value="WSB96359.1"/>
    <property type="molecule type" value="Genomic_DNA"/>
</dbReference>
<proteinExistence type="predicted"/>
<protein>
    <submittedName>
        <fullName evidence="1">DUF6153 family protein</fullName>
    </submittedName>
</protein>
<gene>
    <name evidence="1" type="ORF">OG835_04685</name>
</gene>
<evidence type="ECO:0000313" key="2">
    <source>
        <dbReference type="Proteomes" id="UP001348369"/>
    </source>
</evidence>
<reference evidence="1" key="1">
    <citation type="submission" date="2022-10" db="EMBL/GenBank/DDBJ databases">
        <title>The complete genomes of actinobacterial strains from the NBC collection.</title>
        <authorList>
            <person name="Joergensen T.S."/>
            <person name="Alvarez Arevalo M."/>
            <person name="Sterndorff E.B."/>
            <person name="Faurdal D."/>
            <person name="Vuksanovic O."/>
            <person name="Mourched A.-S."/>
            <person name="Charusanti P."/>
            <person name="Shaw S."/>
            <person name="Blin K."/>
            <person name="Weber T."/>
        </authorList>
    </citation>
    <scope>NUCLEOTIDE SEQUENCE</scope>
    <source>
        <strain evidence="1">NBC 01771</strain>
    </source>
</reference>
<name>A0ACD4ZDD9_9ACTN</name>
<organism evidence="1 2">
    <name type="scientific">Streptomyces scopuliridis</name>
    <dbReference type="NCBI Taxonomy" id="452529"/>
    <lineage>
        <taxon>Bacteria</taxon>
        <taxon>Bacillati</taxon>
        <taxon>Actinomycetota</taxon>
        <taxon>Actinomycetes</taxon>
        <taxon>Kitasatosporales</taxon>
        <taxon>Streptomycetaceae</taxon>
        <taxon>Streptomyces</taxon>
    </lineage>
</organism>
<evidence type="ECO:0000313" key="1">
    <source>
        <dbReference type="EMBL" id="WSB96359.1"/>
    </source>
</evidence>
<keyword evidence="2" id="KW-1185">Reference proteome</keyword>
<accession>A0ACD4ZDD9</accession>
<sequence>MKRWSSRSRTRPAGPRVLLLLLVASVMTGLLAMHGLSPAPSMEAHAASAPASTASGSAMGPRSSPVPAPSGHVMAAGAVDGDCVHQGHGGGGHLDHADATCAAAGVSAGPALPTPLASALPAGPLDVAAALRQAPGTTTGDRAPPSLSELQLLRI</sequence>